<dbReference type="Gene3D" id="3.10.620.30">
    <property type="match status" value="1"/>
</dbReference>
<proteinExistence type="predicted"/>
<evidence type="ECO:0000313" key="4">
    <source>
        <dbReference type="EMBL" id="PSJ04142.1"/>
    </source>
</evidence>
<dbReference type="InterPro" id="IPR052901">
    <property type="entry name" value="Bact_TGase-like"/>
</dbReference>
<feature type="transmembrane region" description="Helical" evidence="2">
    <location>
        <begin position="109"/>
        <end position="127"/>
    </location>
</feature>
<name>A0A2P7MSF6_9CYAN</name>
<dbReference type="InterPro" id="IPR038765">
    <property type="entry name" value="Papain-like_cys_pep_sf"/>
</dbReference>
<evidence type="ECO:0000313" key="5">
    <source>
        <dbReference type="Proteomes" id="UP000243002"/>
    </source>
</evidence>
<dbReference type="InterPro" id="IPR002931">
    <property type="entry name" value="Transglutaminase-like"/>
</dbReference>
<evidence type="ECO:0000256" key="1">
    <source>
        <dbReference type="SAM" id="MobiDB-lite"/>
    </source>
</evidence>
<dbReference type="InterPro" id="IPR021878">
    <property type="entry name" value="TgpA_N"/>
</dbReference>
<dbReference type="SMART" id="SM00460">
    <property type="entry name" value="TGc"/>
    <property type="match status" value="1"/>
</dbReference>
<evidence type="ECO:0000259" key="3">
    <source>
        <dbReference type="SMART" id="SM00460"/>
    </source>
</evidence>
<sequence length="603" mass="65698">MSGSARWLQILGLGALAAGLAGLDFSAPLSWLSAGLLVLAGLKLAEARSLPERRLVSLLTLIGGGVQGAQQGELLPSLLQLLATALGLAGLLALEVGSGLSWRAVLRRSLAVLLAALPVALVLFLLVPRIEPIWQTPNLRGAGATAVTGLNSELDPGSISSLADNTGPAARVSFSSGTLPEPAERYWRVIVHEQFDGQRWKQRELPSNRLVTSTGTASDPESKASSQVWLVEPSPVNAMPWDGSGRANPNQLRVNRNGELQPLQASRERQAYLVRATGSPQPWQQRQPSPADLELPAGSNPQLEALGASWRDLATPEQRLAAAKQWFTQQDFRYSRTPGTQRGLDVFLFERREGFCGHYASAFTALMRAAGVPARVVSGYLGGTWVRPLSGAPYLDLRHSNAHAWSEVWLPGQGWQRIDPSAWATAPASQAEGSEAGGSTNPIGSWLQWLQWQWWGLDLAWSRWWLGFDQAGQEALLQRLFGDQRQWLGAVVLGAVAGLLALALAWLQWLQQPASRDQISRELQAVVKHLRRAGVEVEPGESFEQLCNRASRLLPASASNLQELARCHNLLRYAALGKQERLQQWAAWRTALRTINKATKSTL</sequence>
<feature type="region of interest" description="Disordered" evidence="1">
    <location>
        <begin position="235"/>
        <end position="254"/>
    </location>
</feature>
<dbReference type="PANTHER" id="PTHR42736:SF1">
    <property type="entry name" value="PROTEIN-GLUTAMINE GAMMA-GLUTAMYLTRANSFERASE"/>
    <property type="match status" value="1"/>
</dbReference>
<feature type="transmembrane region" description="Helical" evidence="2">
    <location>
        <begin position="78"/>
        <end position="97"/>
    </location>
</feature>
<dbReference type="InterPro" id="IPR025403">
    <property type="entry name" value="TgpA-like_C"/>
</dbReference>
<keyword evidence="5" id="KW-1185">Reference proteome</keyword>
<keyword evidence="2" id="KW-0812">Transmembrane</keyword>
<comment type="caution">
    <text evidence="4">The sequence shown here is derived from an EMBL/GenBank/DDBJ whole genome shotgun (WGS) entry which is preliminary data.</text>
</comment>
<feature type="domain" description="Transglutaminase-like" evidence="3">
    <location>
        <begin position="348"/>
        <end position="422"/>
    </location>
</feature>
<dbReference type="Pfam" id="PF13559">
    <property type="entry name" value="DUF4129"/>
    <property type="match status" value="1"/>
</dbReference>
<dbReference type="OrthoDB" id="9804872at2"/>
<dbReference type="SUPFAM" id="SSF54001">
    <property type="entry name" value="Cysteine proteinases"/>
    <property type="match status" value="1"/>
</dbReference>
<feature type="region of interest" description="Disordered" evidence="1">
    <location>
        <begin position="206"/>
        <end position="228"/>
    </location>
</feature>
<organism evidence="4 5">
    <name type="scientific">Cyanobium usitatum str. Tous</name>
    <dbReference type="NCBI Taxonomy" id="2116684"/>
    <lineage>
        <taxon>Bacteria</taxon>
        <taxon>Bacillati</taxon>
        <taxon>Cyanobacteriota</taxon>
        <taxon>Cyanophyceae</taxon>
        <taxon>Synechococcales</taxon>
        <taxon>Prochlorococcaceae</taxon>
        <taxon>Cyanobium</taxon>
    </lineage>
</organism>
<dbReference type="PANTHER" id="PTHR42736">
    <property type="entry name" value="PROTEIN-GLUTAMINE GAMMA-GLUTAMYLTRANSFERASE"/>
    <property type="match status" value="1"/>
</dbReference>
<dbReference type="AlphaFoldDB" id="A0A2P7MSF6"/>
<feature type="compositionally biased region" description="Polar residues" evidence="1">
    <location>
        <begin position="209"/>
        <end position="228"/>
    </location>
</feature>
<keyword evidence="2" id="KW-0472">Membrane</keyword>
<dbReference type="RefSeq" id="WP_106632885.1">
    <property type="nucleotide sequence ID" value="NZ_PXXO01000015.1"/>
</dbReference>
<reference evidence="4 5" key="1">
    <citation type="journal article" date="2018" name="Environ. Microbiol.">
        <title>Ecological and genomic features of two widespread freshwater picocyanobacteria.</title>
        <authorList>
            <person name="Cabello-Yeves P.J."/>
            <person name="Picazo A."/>
            <person name="Camacho A."/>
            <person name="Callieri C."/>
            <person name="Rosselli R."/>
            <person name="Roda-Garcia J.J."/>
            <person name="Coutinho F.H."/>
            <person name="Rodriguez-Valera F."/>
        </authorList>
    </citation>
    <scope>NUCLEOTIDE SEQUENCE [LARGE SCALE GENOMIC DNA]</scope>
    <source>
        <strain evidence="4 5">Tous</strain>
    </source>
</reference>
<dbReference type="EMBL" id="PXXO01000015">
    <property type="protein sequence ID" value="PSJ04142.1"/>
    <property type="molecule type" value="Genomic_DNA"/>
</dbReference>
<protein>
    <recommendedName>
        <fullName evidence="3">Transglutaminase-like domain-containing protein</fullName>
    </recommendedName>
</protein>
<evidence type="ECO:0000256" key="2">
    <source>
        <dbReference type="SAM" id="Phobius"/>
    </source>
</evidence>
<dbReference type="Proteomes" id="UP000243002">
    <property type="component" value="Unassembled WGS sequence"/>
</dbReference>
<dbReference type="Pfam" id="PF01841">
    <property type="entry name" value="Transglut_core"/>
    <property type="match status" value="1"/>
</dbReference>
<dbReference type="Pfam" id="PF11992">
    <property type="entry name" value="TgpA_N"/>
    <property type="match status" value="1"/>
</dbReference>
<keyword evidence="2" id="KW-1133">Transmembrane helix</keyword>
<gene>
    <name evidence="4" type="ORF">C7K55_11560</name>
</gene>
<accession>A0A2P7MSF6</accession>
<feature type="transmembrane region" description="Helical" evidence="2">
    <location>
        <begin position="487"/>
        <end position="507"/>
    </location>
</feature>